<protein>
    <submittedName>
        <fullName evidence="1">Uncharacterized protein</fullName>
    </submittedName>
</protein>
<dbReference type="AlphaFoldDB" id="A0A2S8SSW6"/>
<organism evidence="1 2">
    <name type="scientific">Abditibacterium utsteinense</name>
    <dbReference type="NCBI Taxonomy" id="1960156"/>
    <lineage>
        <taxon>Bacteria</taxon>
        <taxon>Pseudomonadati</taxon>
        <taxon>Abditibacteriota</taxon>
        <taxon>Abditibacteriia</taxon>
        <taxon>Abditibacteriales</taxon>
        <taxon>Abditibacteriaceae</taxon>
        <taxon>Abditibacterium</taxon>
    </lineage>
</organism>
<comment type="caution">
    <text evidence="1">The sequence shown here is derived from an EMBL/GenBank/DDBJ whole genome shotgun (WGS) entry which is preliminary data.</text>
</comment>
<evidence type="ECO:0000313" key="1">
    <source>
        <dbReference type="EMBL" id="PQV63900.1"/>
    </source>
</evidence>
<dbReference type="Proteomes" id="UP000237684">
    <property type="component" value="Unassembled WGS sequence"/>
</dbReference>
<dbReference type="EMBL" id="NIGF01000008">
    <property type="protein sequence ID" value="PQV63900.1"/>
    <property type="molecule type" value="Genomic_DNA"/>
</dbReference>
<proteinExistence type="predicted"/>
<dbReference type="InParanoid" id="A0A2S8SSW6"/>
<sequence length="220" mass="25394">MNMDNLKSTLPESQQDASIEWSRVFIRSGFWCEMSGQFFDFKKENPENLQFLREALAKLNQQQHLKAFLFSPPALTVDETAWLAIIDEMHKGSEGGTSDLEHIELRIMDPYMAGIVRWINAAGFKTYFSCDGEGIKEPKLRLINEDNAPLLDFCFRAVSKGEWRFSTERPFQRGSLPYRAASNSQPYNRAWLLDLAEALHQHQDAIRELVQSAEKLTRLF</sequence>
<keyword evidence="2" id="KW-1185">Reference proteome</keyword>
<reference evidence="1 2" key="1">
    <citation type="journal article" date="2018" name="Syst. Appl. Microbiol.">
        <title>Abditibacterium utsteinense sp. nov., the first cultivated member of candidate phylum FBP, isolated from ice-free Antarctic soil samples.</title>
        <authorList>
            <person name="Tahon G."/>
            <person name="Tytgat B."/>
            <person name="Lebbe L."/>
            <person name="Carlier A."/>
            <person name="Willems A."/>
        </authorList>
    </citation>
    <scope>NUCLEOTIDE SEQUENCE [LARGE SCALE GENOMIC DNA]</scope>
    <source>
        <strain evidence="1 2">LMG 29911</strain>
    </source>
</reference>
<dbReference type="OrthoDB" id="8441064at2"/>
<evidence type="ECO:0000313" key="2">
    <source>
        <dbReference type="Proteomes" id="UP000237684"/>
    </source>
</evidence>
<name>A0A2S8SSW6_9BACT</name>
<gene>
    <name evidence="1" type="ORF">B1R32_108111</name>
</gene>
<dbReference type="RefSeq" id="WP_157947625.1">
    <property type="nucleotide sequence ID" value="NZ_NIGF01000008.1"/>
</dbReference>
<accession>A0A2S8SSW6</accession>